<dbReference type="RefSeq" id="XP_014176318.1">
    <property type="nucleotide sequence ID" value="XM_014320843.1"/>
</dbReference>
<comment type="caution">
    <text evidence="2">The sequence shown here is derived from an EMBL/GenBank/DDBJ whole genome shotgun (WGS) entry which is preliminary data.</text>
</comment>
<reference evidence="2 3" key="1">
    <citation type="journal article" date="2012" name="Eukaryot. Cell">
        <title>Draft genome sequence of CBS 2479, the standard type strain of Trichosporon asahii.</title>
        <authorList>
            <person name="Yang R.Y."/>
            <person name="Li H.T."/>
            <person name="Zhu H."/>
            <person name="Zhou G.P."/>
            <person name="Wang M."/>
            <person name="Wang L."/>
        </authorList>
    </citation>
    <scope>NUCLEOTIDE SEQUENCE [LARGE SCALE GENOMIC DNA]</scope>
    <source>
        <strain evidence="3">ATCC 90039 / CBS 2479 / JCM 2466 / KCTC 7840 / NCYC 2677 / UAMH 7654</strain>
    </source>
</reference>
<dbReference type="KEGG" id="tasa:A1Q1_05634"/>
<feature type="region of interest" description="Disordered" evidence="1">
    <location>
        <begin position="45"/>
        <end position="81"/>
    </location>
</feature>
<dbReference type="AlphaFoldDB" id="J6ENH1"/>
<sequence>MELRLPPPSGGRAAPLAPHLGQHRASPLGSPCGFGAMATELPSRRSVSGRVHVGDPRFRAGPVGISGQSEDRGQGGADPSLTNYRSRVVQESKGRTWPSLPSWNEWLYLTDQLVFDAWEAAMDTLPEARPPTDIRSVGRLCRTVMNHTWSPWHDSSPPPESYNLRKPVPRELMGECDPRLEANRGIVCALAGREGRSVGSVQWEVAVNTTLLLKVPLAPPRTYPRLDRARLPPKQSLEWETYHAPRARVAY</sequence>
<gene>
    <name evidence="2" type="ORF">A1Q1_05634</name>
</gene>
<name>J6ENH1_TRIAS</name>
<dbReference type="Proteomes" id="UP000002748">
    <property type="component" value="Unassembled WGS sequence"/>
</dbReference>
<dbReference type="VEuPathDB" id="FungiDB:A1Q1_05634"/>
<dbReference type="GeneID" id="25989146"/>
<evidence type="ECO:0000256" key="1">
    <source>
        <dbReference type="SAM" id="MobiDB-lite"/>
    </source>
</evidence>
<evidence type="ECO:0000313" key="3">
    <source>
        <dbReference type="Proteomes" id="UP000002748"/>
    </source>
</evidence>
<dbReference type="EMBL" id="ALBS01000318">
    <property type="protein sequence ID" value="EJT45909.1"/>
    <property type="molecule type" value="Genomic_DNA"/>
</dbReference>
<evidence type="ECO:0000313" key="2">
    <source>
        <dbReference type="EMBL" id="EJT45909.1"/>
    </source>
</evidence>
<accession>J6ENH1</accession>
<organism evidence="2 3">
    <name type="scientific">Trichosporon asahii var. asahii (strain ATCC 90039 / CBS 2479 / JCM 2466 / KCTC 7840 / NBRC 103889/ NCYC 2677 / UAMH 7654)</name>
    <name type="common">Yeast</name>
    <dbReference type="NCBI Taxonomy" id="1186058"/>
    <lineage>
        <taxon>Eukaryota</taxon>
        <taxon>Fungi</taxon>
        <taxon>Dikarya</taxon>
        <taxon>Basidiomycota</taxon>
        <taxon>Agaricomycotina</taxon>
        <taxon>Tremellomycetes</taxon>
        <taxon>Trichosporonales</taxon>
        <taxon>Trichosporonaceae</taxon>
        <taxon>Trichosporon</taxon>
    </lineage>
</organism>
<proteinExistence type="predicted"/>
<feature type="region of interest" description="Disordered" evidence="1">
    <location>
        <begin position="1"/>
        <end position="27"/>
    </location>
</feature>
<protein>
    <submittedName>
        <fullName evidence="2">Uncharacterized protein</fullName>
    </submittedName>
</protein>
<dbReference type="HOGENOM" id="CLU_1107770_0_0_1"/>